<feature type="compositionally biased region" description="Basic and acidic residues" evidence="12">
    <location>
        <begin position="505"/>
        <end position="514"/>
    </location>
</feature>
<feature type="compositionally biased region" description="Basic and acidic residues" evidence="12">
    <location>
        <begin position="524"/>
        <end position="546"/>
    </location>
</feature>
<dbReference type="Gene3D" id="1.10.510.10">
    <property type="entry name" value="Transferase(Phosphotransferase) domain 1"/>
    <property type="match status" value="1"/>
</dbReference>
<feature type="compositionally biased region" description="Low complexity" evidence="12">
    <location>
        <begin position="780"/>
        <end position="813"/>
    </location>
</feature>
<feature type="compositionally biased region" description="Basic residues" evidence="12">
    <location>
        <begin position="583"/>
        <end position="596"/>
    </location>
</feature>
<feature type="compositionally biased region" description="Basic and acidic residues" evidence="12">
    <location>
        <begin position="380"/>
        <end position="401"/>
    </location>
</feature>
<dbReference type="PROSITE" id="PS00108">
    <property type="entry name" value="PROTEIN_KINASE_ST"/>
    <property type="match status" value="1"/>
</dbReference>
<dbReference type="InterPro" id="IPR051138">
    <property type="entry name" value="PIM_Ser/Thr_kinase"/>
</dbReference>
<keyword evidence="4" id="KW-0723">Serine/threonine-protein kinase</keyword>
<feature type="compositionally biased region" description="Polar residues" evidence="12">
    <location>
        <begin position="831"/>
        <end position="852"/>
    </location>
</feature>
<dbReference type="Gene3D" id="3.30.200.20">
    <property type="entry name" value="Phosphorylase Kinase, domain 1"/>
    <property type="match status" value="1"/>
</dbReference>
<dbReference type="InterPro" id="IPR008271">
    <property type="entry name" value="Ser/Thr_kinase_AS"/>
</dbReference>
<feature type="region of interest" description="Disordered" evidence="12">
    <location>
        <begin position="467"/>
        <end position="565"/>
    </location>
</feature>
<evidence type="ECO:0000256" key="3">
    <source>
        <dbReference type="ARBA" id="ARBA00012513"/>
    </source>
</evidence>
<evidence type="ECO:0000256" key="9">
    <source>
        <dbReference type="ARBA" id="ARBA00022842"/>
    </source>
</evidence>
<feature type="compositionally biased region" description="Basic and acidic residues" evidence="12">
    <location>
        <begin position="556"/>
        <end position="565"/>
    </location>
</feature>
<feature type="compositionally biased region" description="Basic and acidic residues" evidence="12">
    <location>
        <begin position="103"/>
        <end position="112"/>
    </location>
</feature>
<keyword evidence="7" id="KW-0418">Kinase</keyword>
<comment type="catalytic activity">
    <reaction evidence="11">
        <text>L-seryl-[protein] + ATP = O-phospho-L-seryl-[protein] + ADP + H(+)</text>
        <dbReference type="Rhea" id="RHEA:17989"/>
        <dbReference type="Rhea" id="RHEA-COMP:9863"/>
        <dbReference type="Rhea" id="RHEA-COMP:11604"/>
        <dbReference type="ChEBI" id="CHEBI:15378"/>
        <dbReference type="ChEBI" id="CHEBI:29999"/>
        <dbReference type="ChEBI" id="CHEBI:30616"/>
        <dbReference type="ChEBI" id="CHEBI:83421"/>
        <dbReference type="ChEBI" id="CHEBI:456216"/>
        <dbReference type="EC" id="2.7.11.1"/>
    </reaction>
</comment>
<dbReference type="InterPro" id="IPR011009">
    <property type="entry name" value="Kinase-like_dom_sf"/>
</dbReference>
<evidence type="ECO:0000256" key="1">
    <source>
        <dbReference type="ARBA" id="ARBA00001946"/>
    </source>
</evidence>
<feature type="compositionally biased region" description="Basic and acidic residues" evidence="12">
    <location>
        <begin position="689"/>
        <end position="732"/>
    </location>
</feature>
<feature type="region of interest" description="Disordered" evidence="12">
    <location>
        <begin position="376"/>
        <end position="449"/>
    </location>
</feature>
<evidence type="ECO:0000256" key="7">
    <source>
        <dbReference type="ARBA" id="ARBA00022777"/>
    </source>
</evidence>
<protein>
    <recommendedName>
        <fullName evidence="3">non-specific serine/threonine protein kinase</fullName>
        <ecNumber evidence="3">2.7.11.1</ecNumber>
    </recommendedName>
</protein>
<evidence type="ECO:0000256" key="11">
    <source>
        <dbReference type="ARBA" id="ARBA00048679"/>
    </source>
</evidence>
<feature type="domain" description="Protein kinase" evidence="13">
    <location>
        <begin position="991"/>
        <end position="1244"/>
    </location>
</feature>
<accession>A0ABP0G3D6</accession>
<feature type="compositionally biased region" description="Basic and acidic residues" evidence="12">
    <location>
        <begin position="1"/>
        <end position="21"/>
    </location>
</feature>
<keyword evidence="8" id="KW-0067">ATP-binding</keyword>
<comment type="cofactor">
    <cofactor evidence="1">
        <name>Mg(2+)</name>
        <dbReference type="ChEBI" id="CHEBI:18420"/>
    </cofactor>
</comment>
<dbReference type="InterPro" id="IPR000719">
    <property type="entry name" value="Prot_kinase_dom"/>
</dbReference>
<feature type="region of interest" description="Disordered" evidence="12">
    <location>
        <begin position="1"/>
        <end position="42"/>
    </location>
</feature>
<feature type="region of interest" description="Disordered" evidence="12">
    <location>
        <begin position="70"/>
        <end position="115"/>
    </location>
</feature>
<evidence type="ECO:0000313" key="14">
    <source>
        <dbReference type="EMBL" id="CAK8686342.1"/>
    </source>
</evidence>
<feature type="compositionally biased region" description="Polar residues" evidence="12">
    <location>
        <begin position="862"/>
        <end position="873"/>
    </location>
</feature>
<evidence type="ECO:0000256" key="5">
    <source>
        <dbReference type="ARBA" id="ARBA00022679"/>
    </source>
</evidence>
<feature type="compositionally biased region" description="Basic and acidic residues" evidence="12">
    <location>
        <begin position="303"/>
        <end position="317"/>
    </location>
</feature>
<name>A0ABP0G3D6_CLALP</name>
<evidence type="ECO:0000313" key="15">
    <source>
        <dbReference type="Proteomes" id="UP001642483"/>
    </source>
</evidence>
<evidence type="ECO:0000256" key="6">
    <source>
        <dbReference type="ARBA" id="ARBA00022741"/>
    </source>
</evidence>
<evidence type="ECO:0000256" key="8">
    <source>
        <dbReference type="ARBA" id="ARBA00022840"/>
    </source>
</evidence>
<dbReference type="PROSITE" id="PS50011">
    <property type="entry name" value="PROTEIN_KINASE_DOM"/>
    <property type="match status" value="1"/>
</dbReference>
<dbReference type="EMBL" id="CAWYQH010000102">
    <property type="protein sequence ID" value="CAK8686342.1"/>
    <property type="molecule type" value="Genomic_DNA"/>
</dbReference>
<evidence type="ECO:0000259" key="13">
    <source>
        <dbReference type="PROSITE" id="PS50011"/>
    </source>
</evidence>
<sequence>MPMRAEKITRDDDRLKQDKSSSKSRGQKASNKMGGDIPKNAVKHRNWDVMLTHLCTIDKALDQTRIKEMRDKATRHKRSGNEDNTQEKKKSNDRKSKSQKHRDHPDRKEEISAKVANSRCLHLPHGVVHSKERSPKTCRLKTNARVSKHPDFVKIIRNGFHHHPGPEDLFLSTDSVNHVTEKSDVPMATNSVGLQGHHKLSNEKRILENKYLRNGEGGSCEENSRYKSEGSKSRNKPDKNMKKMKRSKDRRKAENDEEESAKVKSSKQRSKTSIYDSEYEEEILRSKVSIMSFGDPDVSNDIQQERKDDDCVTRDNLSENNSLKNEHANEDGFTESMKSNPSKHISDKGQLTLLNGVPQFSQTTADNVHATTLDANDISEVARHPSKNKDRISSQSKDSKPRISTSSESSDSNSSHSKESELVLTAVDEQVNSMKHSENDDSAVTSRTADKPLSPCRVITIDLAREQHLAPGHKSKNAQLSIGGVTNHKNQGRAAHAGKSSLTNDGREMKEENHQRRHVKTRTRTRDGKQADDRDLVKTNRQEMKHLTRSSPPHRSAFEKDLEREKVDRKSEGYYCSVGHHKEIKLKKQRRQKKKNLSSEDERSQSPSKYKSSHQSNRRPLNKTNDLSKTDAMRPTSARSREVNRRHITDTIPESGEVWPESRRTVKTVVDFNEHPYRATKSSKHHSEKNKNKVIDDVRSGSHYGDSKQHERKVPISESKTVKKVEEQSDVRRRNRMVETSNWHTMAHGVTTTVRADRRSRDYPRNGCHEPRSRHPNRKSVSTDSSSSNFSSSSTSIHSSQSSCQSSSKRSSSGGRHDIQYSGQGRAHDLTPTSSCESSSWNDSKGFSSKSRNVGAKPIHQRSASTSSTFQTRSIDRKKQKNRKMSGELTTLKRHDKKQRGEEDYSSNSPQEEIFEAKFRNRHSKRSNGSALAEEDSGHSLWQHHRLVLVSQKPQKLSKDKPTSQKATQLKQINKRASNSDKRNLTIRDLYSLHNVLSDTQNGTVISGYRRNDGLRVAIKRISKAGTNRWGWLGGKVVPLELSLLCQVNEARCRGVVEIVEWHETTEAFLLIMVRPHPAVDLYDYVSKHKRIKETLARHIVRQLVTSLQHCIKSGVLHRDVKLENVLLNPETMDITLIDFGCGDYVRSGPYNEFAGTPEYYAPEWFLHKQYHGEQMTVWSIGVLLYSLLCGALPFRSSKEISEKEATKFPSDISKGARDLVANLLQKNPKERIGLNSILSHFWFAKSERTKNNST</sequence>
<keyword evidence="5" id="KW-0808">Transferase</keyword>
<dbReference type="SUPFAM" id="SSF56112">
    <property type="entry name" value="Protein kinase-like (PK-like)"/>
    <property type="match status" value="1"/>
</dbReference>
<dbReference type="PANTHER" id="PTHR22984:SF29">
    <property type="entry name" value="SERINE_THREONINE-PROTEIN KINASE PIM-1"/>
    <property type="match status" value="1"/>
</dbReference>
<feature type="compositionally biased region" description="Polar residues" evidence="12">
    <location>
        <begin position="738"/>
        <end position="754"/>
    </location>
</feature>
<feature type="region of interest" description="Disordered" evidence="12">
    <location>
        <begin position="206"/>
        <end position="275"/>
    </location>
</feature>
<feature type="region of interest" description="Disordered" evidence="12">
    <location>
        <begin position="293"/>
        <end position="350"/>
    </location>
</feature>
<dbReference type="SMART" id="SM00220">
    <property type="entry name" value="S_TKc"/>
    <property type="match status" value="1"/>
</dbReference>
<reference evidence="14 15" key="1">
    <citation type="submission" date="2024-02" db="EMBL/GenBank/DDBJ databases">
        <authorList>
            <person name="Daric V."/>
            <person name="Darras S."/>
        </authorList>
    </citation>
    <scope>NUCLEOTIDE SEQUENCE [LARGE SCALE GENOMIC DNA]</scope>
</reference>
<feature type="compositionally biased region" description="Basic and acidic residues" evidence="12">
    <location>
        <begin position="222"/>
        <end position="241"/>
    </location>
</feature>
<gene>
    <name evidence="14" type="ORF">CVLEPA_LOCUS18287</name>
</gene>
<feature type="compositionally biased region" description="Low complexity" evidence="12">
    <location>
        <begin position="404"/>
        <end position="415"/>
    </location>
</feature>
<evidence type="ECO:0000256" key="4">
    <source>
        <dbReference type="ARBA" id="ARBA00022527"/>
    </source>
</evidence>
<keyword evidence="15" id="KW-1185">Reference proteome</keyword>
<dbReference type="Pfam" id="PF00069">
    <property type="entry name" value="Pkinase"/>
    <property type="match status" value="1"/>
</dbReference>
<proteinExistence type="inferred from homology"/>
<feature type="compositionally biased region" description="Basic and acidic residues" evidence="12">
    <location>
        <begin position="79"/>
        <end position="96"/>
    </location>
</feature>
<feature type="compositionally biased region" description="Basic and acidic residues" evidence="12">
    <location>
        <begin position="639"/>
        <end position="649"/>
    </location>
</feature>
<evidence type="ECO:0000256" key="2">
    <source>
        <dbReference type="ARBA" id="ARBA00005505"/>
    </source>
</evidence>
<evidence type="ECO:0000256" key="10">
    <source>
        <dbReference type="ARBA" id="ARBA00047899"/>
    </source>
</evidence>
<comment type="catalytic activity">
    <reaction evidence="10">
        <text>L-threonyl-[protein] + ATP = O-phospho-L-threonyl-[protein] + ADP + H(+)</text>
        <dbReference type="Rhea" id="RHEA:46608"/>
        <dbReference type="Rhea" id="RHEA-COMP:11060"/>
        <dbReference type="Rhea" id="RHEA-COMP:11605"/>
        <dbReference type="ChEBI" id="CHEBI:15378"/>
        <dbReference type="ChEBI" id="CHEBI:30013"/>
        <dbReference type="ChEBI" id="CHEBI:30616"/>
        <dbReference type="ChEBI" id="CHEBI:61977"/>
        <dbReference type="ChEBI" id="CHEBI:456216"/>
        <dbReference type="EC" id="2.7.11.1"/>
    </reaction>
</comment>
<evidence type="ECO:0000256" key="12">
    <source>
        <dbReference type="SAM" id="MobiDB-lite"/>
    </source>
</evidence>
<comment type="caution">
    <text evidence="14">The sequence shown here is derived from an EMBL/GenBank/DDBJ whole genome shotgun (WGS) entry which is preliminary data.</text>
</comment>
<keyword evidence="9" id="KW-0460">Magnesium</keyword>
<feature type="compositionally biased region" description="Basic and acidic residues" evidence="12">
    <location>
        <begin position="755"/>
        <end position="773"/>
    </location>
</feature>
<keyword evidence="6" id="KW-0547">Nucleotide-binding</keyword>
<organism evidence="14 15">
    <name type="scientific">Clavelina lepadiformis</name>
    <name type="common">Light-bulb sea squirt</name>
    <name type="synonym">Ascidia lepadiformis</name>
    <dbReference type="NCBI Taxonomy" id="159417"/>
    <lineage>
        <taxon>Eukaryota</taxon>
        <taxon>Metazoa</taxon>
        <taxon>Chordata</taxon>
        <taxon>Tunicata</taxon>
        <taxon>Ascidiacea</taxon>
        <taxon>Aplousobranchia</taxon>
        <taxon>Clavelinidae</taxon>
        <taxon>Clavelina</taxon>
    </lineage>
</organism>
<dbReference type="Proteomes" id="UP001642483">
    <property type="component" value="Unassembled WGS sequence"/>
</dbReference>
<feature type="compositionally biased region" description="Polar residues" evidence="12">
    <location>
        <begin position="605"/>
        <end position="615"/>
    </location>
</feature>
<dbReference type="EC" id="2.7.11.1" evidence="3"/>
<comment type="similarity">
    <text evidence="2">Belongs to the protein kinase superfamily. CAMK Ser/Thr protein kinase family. PIM subfamily.</text>
</comment>
<feature type="region of interest" description="Disordered" evidence="12">
    <location>
        <begin position="583"/>
        <end position="939"/>
    </location>
</feature>
<dbReference type="PANTHER" id="PTHR22984">
    <property type="entry name" value="SERINE/THREONINE-PROTEIN KINASE PIM"/>
    <property type="match status" value="1"/>
</dbReference>